<protein>
    <submittedName>
        <fullName evidence="1">Uncharacterized protein</fullName>
    </submittedName>
</protein>
<name>A0A0F9I7K0_9ZZZZ</name>
<accession>A0A0F9I7K0</accession>
<organism evidence="1">
    <name type="scientific">marine sediment metagenome</name>
    <dbReference type="NCBI Taxonomy" id="412755"/>
    <lineage>
        <taxon>unclassified sequences</taxon>
        <taxon>metagenomes</taxon>
        <taxon>ecological metagenomes</taxon>
    </lineage>
</organism>
<dbReference type="EMBL" id="LAZR01014852">
    <property type="protein sequence ID" value="KKM15664.1"/>
    <property type="molecule type" value="Genomic_DNA"/>
</dbReference>
<gene>
    <name evidence="1" type="ORF">LCGC14_1693770</name>
</gene>
<proteinExistence type="predicted"/>
<feature type="non-terminal residue" evidence="1">
    <location>
        <position position="1"/>
    </location>
</feature>
<evidence type="ECO:0000313" key="1">
    <source>
        <dbReference type="EMBL" id="KKM15664.1"/>
    </source>
</evidence>
<dbReference type="AlphaFoldDB" id="A0A0F9I7K0"/>
<comment type="caution">
    <text evidence="1">The sequence shown here is derived from an EMBL/GenBank/DDBJ whole genome shotgun (WGS) entry which is preliminary data.</text>
</comment>
<reference evidence="1" key="1">
    <citation type="journal article" date="2015" name="Nature">
        <title>Complex archaea that bridge the gap between prokaryotes and eukaryotes.</title>
        <authorList>
            <person name="Spang A."/>
            <person name="Saw J.H."/>
            <person name="Jorgensen S.L."/>
            <person name="Zaremba-Niedzwiedzka K."/>
            <person name="Martijn J."/>
            <person name="Lind A.E."/>
            <person name="van Eijk R."/>
            <person name="Schleper C."/>
            <person name="Guy L."/>
            <person name="Ettema T.J."/>
        </authorList>
    </citation>
    <scope>NUCLEOTIDE SEQUENCE</scope>
</reference>
<sequence length="266" mass="28941">GYASQNHLEVPVDTQTAVLAIKEFVPTEFKFDDKAGTVTAVFARFNVKDADRDVTLPGYFGSQDVAIADAHDRTKIGGKGTIVEEGDTAVFKGKYFLETIKGREQFLTAKAMGDLQEWSYGYRILEGGARLGQFKGDDVRFLQPKDDGTPGVDVHEVSTVLRGSGVGTGTTSIKSDGLRFVDQAEQVAKAAEMLFTRAEEIKQMRAEKGSMLGDEALARLVDVKTRLENVAAMLTDLTYEPPVFDPALLFMSARRTLATSIEITGG</sequence>